<dbReference type="InterPro" id="IPR024983">
    <property type="entry name" value="CHAT_dom"/>
</dbReference>
<dbReference type="Proteomes" id="UP000660680">
    <property type="component" value="Unassembled WGS sequence"/>
</dbReference>
<dbReference type="Pfam" id="PF12770">
    <property type="entry name" value="CHAT"/>
    <property type="match status" value="1"/>
</dbReference>
<reference evidence="2" key="1">
    <citation type="journal article" date="2014" name="Int. J. Syst. Evol. Microbiol.">
        <title>Complete genome sequence of Corynebacterium casei LMG S-19264T (=DSM 44701T), isolated from a smear-ripened cheese.</title>
        <authorList>
            <consortium name="US DOE Joint Genome Institute (JGI-PGF)"/>
            <person name="Walter F."/>
            <person name="Albersmeier A."/>
            <person name="Kalinowski J."/>
            <person name="Ruckert C."/>
        </authorList>
    </citation>
    <scope>NUCLEOTIDE SEQUENCE</scope>
    <source>
        <strain evidence="2">JCM 3276</strain>
    </source>
</reference>
<comment type="caution">
    <text evidence="2">The sequence shown here is derived from an EMBL/GenBank/DDBJ whole genome shotgun (WGS) entry which is preliminary data.</text>
</comment>
<gene>
    <name evidence="2" type="ORF">GCM10010171_59920</name>
</gene>
<evidence type="ECO:0000259" key="1">
    <source>
        <dbReference type="Pfam" id="PF12770"/>
    </source>
</evidence>
<evidence type="ECO:0000313" key="2">
    <source>
        <dbReference type="EMBL" id="GGS56894.1"/>
    </source>
</evidence>
<sequence>MPAHAVRMVRDGMADPDRARPFLADTPEWLRSTRALANMTRTLLLAHDRLTPEDLDLEAVYLSACFHQARAAVVDPEVVRHDAAAAAALFSVVHAVRPDAVPEPLRSAYAESPPALLSPATILYRAGAVLMVEGARARDVKLLEQAVGLIVLADRAGFDPDVRPSMLFAIGSLYVQMGLLTGDKERFEKAVGFIRLAVSDWPADRPLPRQTLRMLAAARAGLPEEASPLKQRFSRYLDSGTKDPAELAALIADTRAALVDTGPGDPDWHLNRNILASLLRIRFELAGEADDIDQSIALLRETLETTDDRAITGMLNSALASACLDRHIETGDPDDLAAAIAAGRASVAASLQHEPGHPKSLTNLAAVLQTSYSRTRDTAELDEAIGYLEIAVDAEVAGTGDHQVMRIKLAVGLLLRALATDREADLDDAARLLESVAVEEPVDGVNQHQARLELSRVALVRAALSRRPEELYSALVGFRDTAQAASHDLRTRLQAGGHWADAAERFGDAEETARAYGYVLDELLPKSAGLALDRRSRELRLRHTSGYACDAAWAELRCGRVQDAIVRLEQGRGVLLTQALRLRGAREALAEAAPGLAERYDRIGAALIADTALPEERSRLAAEFDEVVKLIRAVPGFARFGMPADWARLRTAADGGPVVVVNVASRGGDALILRPGGDVTVVALPKVSHDEVARRADAFLHAVDGMSASASDLAARMAHDGVITGTLGWLWKNVAGPVLGAFDAVPERLWWCPTGPLALLPLHAAHRESDGVYVHDLVVSSYTPTLTALIEARTRPPAPDTGLLGVAFAGEPPLLGVAEEVAAIGHDTDPATVLVGADATPGAVLAAMGEHTRVHLACHGVRDPSDPSNGALCLHGGDLTVRELARWRSHGAELAFLSACHTAAAGPELVDEVITLASALRLCGYRHVVGAMWTVQDVVVPQPAVEFHRLLREAGSLAHTATALHAAVDLLRRTPEYSSPLYWACLAHIGP</sequence>
<dbReference type="AlphaFoldDB" id="A0A918LJ37"/>
<organism evidence="2 3">
    <name type="scientific">Actinokineospora fastidiosa</name>
    <dbReference type="NCBI Taxonomy" id="1816"/>
    <lineage>
        <taxon>Bacteria</taxon>
        <taxon>Bacillati</taxon>
        <taxon>Actinomycetota</taxon>
        <taxon>Actinomycetes</taxon>
        <taxon>Pseudonocardiales</taxon>
        <taxon>Pseudonocardiaceae</taxon>
        <taxon>Actinokineospora</taxon>
    </lineage>
</organism>
<feature type="domain" description="CHAT" evidence="1">
    <location>
        <begin position="726"/>
        <end position="990"/>
    </location>
</feature>
<proteinExistence type="predicted"/>
<dbReference type="EMBL" id="BMRB01000008">
    <property type="protein sequence ID" value="GGS56894.1"/>
    <property type="molecule type" value="Genomic_DNA"/>
</dbReference>
<evidence type="ECO:0000313" key="3">
    <source>
        <dbReference type="Proteomes" id="UP000660680"/>
    </source>
</evidence>
<keyword evidence="3" id="KW-1185">Reference proteome</keyword>
<protein>
    <submittedName>
        <fullName evidence="2">CHAT domain-containing protein</fullName>
    </submittedName>
</protein>
<accession>A0A918LJ37</accession>
<reference evidence="2" key="2">
    <citation type="submission" date="2020-09" db="EMBL/GenBank/DDBJ databases">
        <authorList>
            <person name="Sun Q."/>
            <person name="Ohkuma M."/>
        </authorList>
    </citation>
    <scope>NUCLEOTIDE SEQUENCE</scope>
    <source>
        <strain evidence="2">JCM 3276</strain>
    </source>
</reference>
<name>A0A918LJ37_9PSEU</name>